<dbReference type="PANTHER" id="PTHR11571">
    <property type="entry name" value="GLUTATHIONE S-TRANSFERASE"/>
    <property type="match status" value="1"/>
</dbReference>
<comment type="caution">
    <text evidence="7">The sequence shown here is derived from an EMBL/GenBank/DDBJ whole genome shotgun (WGS) entry which is preliminary data.</text>
</comment>
<dbReference type="AlphaFoldDB" id="A0AAV2TI48"/>
<dbReference type="InterPro" id="IPR010987">
    <property type="entry name" value="Glutathione-S-Trfase_C-like"/>
</dbReference>
<dbReference type="InterPro" id="IPR004045">
    <property type="entry name" value="Glutathione_S-Trfase_N"/>
</dbReference>
<sequence length="211" mass="23964">MASAAYKLIYFNVRARAEPIRLLFHAAGVPFDDKRIDSKEWPKMKPSIPGGRLPVLLVTKEGEKPKFYDESMAIARLFARKFNLLGNTDEEFYKIERLIGQCGDLDREMINIFCADKERKSQLTEQFTEKFAPNIVKLICQSLTESGGDFLLGSKLSFGDLYLMSTMDQVNVVAPHLLDEKCAPIQSNRDAVLRDRPNVQTYLKGRPVSLL</sequence>
<evidence type="ECO:0000313" key="8">
    <source>
        <dbReference type="Proteomes" id="UP001497525"/>
    </source>
</evidence>
<comment type="subunit">
    <text evidence="4">Homodimer.</text>
</comment>
<gene>
    <name evidence="7" type="ORF">CDAUBV1_LOCUS10094</name>
</gene>
<evidence type="ECO:0000256" key="4">
    <source>
        <dbReference type="ARBA" id="ARBA00011738"/>
    </source>
</evidence>
<evidence type="ECO:0000313" key="7">
    <source>
        <dbReference type="EMBL" id="CAL5135992.1"/>
    </source>
</evidence>
<dbReference type="GO" id="GO:0004364">
    <property type="term" value="F:glutathione transferase activity"/>
    <property type="evidence" value="ECO:0007669"/>
    <property type="project" value="UniProtKB-EC"/>
</dbReference>
<dbReference type="SUPFAM" id="SSF47616">
    <property type="entry name" value="GST C-terminal domain-like"/>
    <property type="match status" value="1"/>
</dbReference>
<evidence type="ECO:0000256" key="2">
    <source>
        <dbReference type="ARBA" id="ARBA00003701"/>
    </source>
</evidence>
<evidence type="ECO:0000256" key="3">
    <source>
        <dbReference type="ARBA" id="ARBA00005861"/>
    </source>
</evidence>
<dbReference type="SUPFAM" id="SSF52833">
    <property type="entry name" value="Thioredoxin-like"/>
    <property type="match status" value="1"/>
</dbReference>
<evidence type="ECO:0000256" key="1">
    <source>
        <dbReference type="ARBA" id="ARBA00002446"/>
    </source>
</evidence>
<name>A0AAV2TI48_CALDB</name>
<dbReference type="InterPro" id="IPR036249">
    <property type="entry name" value="Thioredoxin-like_sf"/>
</dbReference>
<dbReference type="Pfam" id="PF14497">
    <property type="entry name" value="GST_C_3"/>
    <property type="match status" value="1"/>
</dbReference>
<comment type="similarity">
    <text evidence="3">Belongs to the GST superfamily. Mu family.</text>
</comment>
<dbReference type="Gene3D" id="1.20.1050.10">
    <property type="match status" value="1"/>
</dbReference>
<evidence type="ECO:0008006" key="9">
    <source>
        <dbReference type="Google" id="ProtNLM"/>
    </source>
</evidence>
<dbReference type="Gene3D" id="3.40.30.10">
    <property type="entry name" value="Glutaredoxin"/>
    <property type="match status" value="1"/>
</dbReference>
<dbReference type="CDD" id="cd03192">
    <property type="entry name" value="GST_C_Sigma_like"/>
    <property type="match status" value="1"/>
</dbReference>
<comment type="function">
    <text evidence="2">Conjugation of reduced glutathione to a wide number of exogenous and endogenous hydrophobic electrophiles.</text>
</comment>
<dbReference type="InterPro" id="IPR040079">
    <property type="entry name" value="Glutathione_S-Trfase"/>
</dbReference>
<dbReference type="InterPro" id="IPR050213">
    <property type="entry name" value="GST_superfamily"/>
</dbReference>
<dbReference type="GO" id="GO:0006749">
    <property type="term" value="P:glutathione metabolic process"/>
    <property type="evidence" value="ECO:0007669"/>
    <property type="project" value="TreeGrafter"/>
</dbReference>
<reference evidence="7" key="1">
    <citation type="submission" date="2024-06" db="EMBL/GenBank/DDBJ databases">
        <authorList>
            <person name="Liu X."/>
            <person name="Lenzi L."/>
            <person name="Haldenby T S."/>
            <person name="Uol C."/>
        </authorList>
    </citation>
    <scope>NUCLEOTIDE SEQUENCE</scope>
</reference>
<dbReference type="EMBL" id="CAXLJL010000279">
    <property type="protein sequence ID" value="CAL5135992.1"/>
    <property type="molecule type" value="Genomic_DNA"/>
</dbReference>
<feature type="domain" description="GST N-terminal" evidence="5">
    <location>
        <begin position="4"/>
        <end position="86"/>
    </location>
</feature>
<protein>
    <recommendedName>
        <fullName evidence="9">Glutathione transferase</fullName>
    </recommendedName>
</protein>
<dbReference type="InterPro" id="IPR004046">
    <property type="entry name" value="GST_C"/>
</dbReference>
<proteinExistence type="inferred from homology"/>
<feature type="domain" description="GST C-terminal" evidence="6">
    <location>
        <begin position="88"/>
        <end position="211"/>
    </location>
</feature>
<dbReference type="SFLD" id="SFLDG00363">
    <property type="entry name" value="AMPS_(cytGST):_Alpha-__Mu-__Pi"/>
    <property type="match status" value="1"/>
</dbReference>
<dbReference type="Proteomes" id="UP001497525">
    <property type="component" value="Unassembled WGS sequence"/>
</dbReference>
<evidence type="ECO:0000259" key="6">
    <source>
        <dbReference type="PROSITE" id="PS50405"/>
    </source>
</evidence>
<dbReference type="SFLD" id="SFLDS00019">
    <property type="entry name" value="Glutathione_Transferase_(cytos"/>
    <property type="match status" value="1"/>
</dbReference>
<dbReference type="PROSITE" id="PS50405">
    <property type="entry name" value="GST_CTER"/>
    <property type="match status" value="1"/>
</dbReference>
<comment type="function">
    <text evidence="1">GST isoenzymes appear to play a central role in the parasite detoxification system. Other functions are also suspected including a role in increasing the solubility of haematin in the parasite gut.</text>
</comment>
<evidence type="ECO:0000259" key="5">
    <source>
        <dbReference type="PROSITE" id="PS50404"/>
    </source>
</evidence>
<dbReference type="SFLD" id="SFLDG01205">
    <property type="entry name" value="AMPS.1"/>
    <property type="match status" value="1"/>
</dbReference>
<dbReference type="PROSITE" id="PS50404">
    <property type="entry name" value="GST_NTER"/>
    <property type="match status" value="1"/>
</dbReference>
<dbReference type="PANTHER" id="PTHR11571:SF150">
    <property type="entry name" value="GLUTATHIONE S-TRANSFERASE"/>
    <property type="match status" value="1"/>
</dbReference>
<dbReference type="CDD" id="cd03039">
    <property type="entry name" value="GST_N_Sigma_like"/>
    <property type="match status" value="1"/>
</dbReference>
<organism evidence="7 8">
    <name type="scientific">Calicophoron daubneyi</name>
    <name type="common">Rumen fluke</name>
    <name type="synonym">Paramphistomum daubneyi</name>
    <dbReference type="NCBI Taxonomy" id="300641"/>
    <lineage>
        <taxon>Eukaryota</taxon>
        <taxon>Metazoa</taxon>
        <taxon>Spiralia</taxon>
        <taxon>Lophotrochozoa</taxon>
        <taxon>Platyhelminthes</taxon>
        <taxon>Trematoda</taxon>
        <taxon>Digenea</taxon>
        <taxon>Plagiorchiida</taxon>
        <taxon>Pronocephalata</taxon>
        <taxon>Paramphistomoidea</taxon>
        <taxon>Paramphistomidae</taxon>
        <taxon>Calicophoron</taxon>
    </lineage>
</organism>
<accession>A0AAV2TI48</accession>
<dbReference type="InterPro" id="IPR036282">
    <property type="entry name" value="Glutathione-S-Trfase_C_sf"/>
</dbReference>